<protein>
    <recommendedName>
        <fullName evidence="4">DUF308 domain-containing protein</fullName>
    </recommendedName>
</protein>
<sequence length="299" mass="33444">MAKTSYKVPSSLNRSFLDHEITLSKGGWAARPSPLKQLFFFGGGALVLLWVTTSTFVSSSGPGFITLFVIWGLLTIAYLGGLTRTKELRVMTVPALLSYLPARARHVMTRRSSNPSDFYSIVGIHGIDEDGRIHFADGGEGQVYLVVGSASYLLFDEDRIQILDRVDAFWRKIDTACEWSFITTKEPQRIYHQVAKLEERNQALEVRDPDLVELQNEQYDILTQHVGGKFTSIHQYLLLKGRSADALRRGHTVLQAEIEGSALMIKEATLLHREETEPMLRLFYQGVDGAAITPKASLG</sequence>
<feature type="transmembrane region" description="Helical" evidence="1">
    <location>
        <begin position="38"/>
        <end position="57"/>
    </location>
</feature>
<dbReference type="Proteomes" id="UP001597479">
    <property type="component" value="Unassembled WGS sequence"/>
</dbReference>
<dbReference type="EMBL" id="JBHUOG010000002">
    <property type="protein sequence ID" value="MFD2794559.1"/>
    <property type="molecule type" value="Genomic_DNA"/>
</dbReference>
<keyword evidence="1" id="KW-0472">Membrane</keyword>
<reference evidence="3" key="1">
    <citation type="journal article" date="2019" name="Int. J. Syst. Evol. Microbiol.">
        <title>The Global Catalogue of Microorganisms (GCM) 10K type strain sequencing project: providing services to taxonomists for standard genome sequencing and annotation.</title>
        <authorList>
            <consortium name="The Broad Institute Genomics Platform"/>
            <consortium name="The Broad Institute Genome Sequencing Center for Infectious Disease"/>
            <person name="Wu L."/>
            <person name="Ma J."/>
        </authorList>
    </citation>
    <scope>NUCLEOTIDE SEQUENCE [LARGE SCALE GENOMIC DNA]</scope>
    <source>
        <strain evidence="3">CCM 7044</strain>
    </source>
</reference>
<organism evidence="2 3">
    <name type="scientific">Promicromonospora vindobonensis</name>
    <dbReference type="NCBI Taxonomy" id="195748"/>
    <lineage>
        <taxon>Bacteria</taxon>
        <taxon>Bacillati</taxon>
        <taxon>Actinomycetota</taxon>
        <taxon>Actinomycetes</taxon>
        <taxon>Micrococcales</taxon>
        <taxon>Promicromonosporaceae</taxon>
        <taxon>Promicromonospora</taxon>
    </lineage>
</organism>
<keyword evidence="3" id="KW-1185">Reference proteome</keyword>
<gene>
    <name evidence="2" type="ORF">ACFS27_13465</name>
</gene>
<evidence type="ECO:0000313" key="2">
    <source>
        <dbReference type="EMBL" id="MFD2794559.1"/>
    </source>
</evidence>
<dbReference type="RefSeq" id="WP_377183768.1">
    <property type="nucleotide sequence ID" value="NZ_JBHUOG010000002.1"/>
</dbReference>
<evidence type="ECO:0000313" key="3">
    <source>
        <dbReference type="Proteomes" id="UP001597479"/>
    </source>
</evidence>
<proteinExistence type="predicted"/>
<keyword evidence="1" id="KW-0812">Transmembrane</keyword>
<accession>A0ABW5VSA4</accession>
<feature type="transmembrane region" description="Helical" evidence="1">
    <location>
        <begin position="63"/>
        <end position="82"/>
    </location>
</feature>
<evidence type="ECO:0000256" key="1">
    <source>
        <dbReference type="SAM" id="Phobius"/>
    </source>
</evidence>
<name>A0ABW5VSA4_9MICO</name>
<evidence type="ECO:0008006" key="4">
    <source>
        <dbReference type="Google" id="ProtNLM"/>
    </source>
</evidence>
<keyword evidence="1" id="KW-1133">Transmembrane helix</keyword>
<comment type="caution">
    <text evidence="2">The sequence shown here is derived from an EMBL/GenBank/DDBJ whole genome shotgun (WGS) entry which is preliminary data.</text>
</comment>